<evidence type="ECO:0000313" key="6">
    <source>
        <dbReference type="Proteomes" id="UP001287286"/>
    </source>
</evidence>
<evidence type="ECO:0000256" key="2">
    <source>
        <dbReference type="SAM" id="SignalP"/>
    </source>
</evidence>
<gene>
    <name evidence="4" type="ORF">PCL_00115</name>
    <name evidence="3" type="ORF">Purlil1_5687</name>
</gene>
<accession>A0A2U3E626</accession>
<feature type="chain" id="PRO_5015788217" evidence="2">
    <location>
        <begin position="21"/>
        <end position="226"/>
    </location>
</feature>
<organism evidence="4 5">
    <name type="scientific">Purpureocillium lilacinum</name>
    <name type="common">Paecilomyces lilacinus</name>
    <dbReference type="NCBI Taxonomy" id="33203"/>
    <lineage>
        <taxon>Eukaryota</taxon>
        <taxon>Fungi</taxon>
        <taxon>Dikarya</taxon>
        <taxon>Ascomycota</taxon>
        <taxon>Pezizomycotina</taxon>
        <taxon>Sordariomycetes</taxon>
        <taxon>Hypocreomycetidae</taxon>
        <taxon>Hypocreales</taxon>
        <taxon>Ophiocordycipitaceae</taxon>
        <taxon>Purpureocillium</taxon>
    </lineage>
</organism>
<reference evidence="3 6" key="4">
    <citation type="journal article" date="2024" name="Microbiol. Resour. Announc.">
        <title>Genome annotations for the ascomycete fungi Trichoderma harzianum, Trichoderma aggressivum, and Purpureocillium lilacinum.</title>
        <authorList>
            <person name="Beijen E.P.W."/>
            <person name="Ohm R.A."/>
        </authorList>
    </citation>
    <scope>NUCLEOTIDE SEQUENCE [LARGE SCALE GENOMIC DNA]</scope>
    <source>
        <strain evidence="3 6">CBS 150709</strain>
    </source>
</reference>
<feature type="region of interest" description="Disordered" evidence="1">
    <location>
        <begin position="86"/>
        <end position="144"/>
    </location>
</feature>
<proteinExistence type="predicted"/>
<reference evidence="3" key="3">
    <citation type="submission" date="2023-11" db="EMBL/GenBank/DDBJ databases">
        <authorList>
            <person name="Beijen E."/>
            <person name="Ohm R.A."/>
        </authorList>
    </citation>
    <scope>NUCLEOTIDE SEQUENCE</scope>
    <source>
        <strain evidence="3">CBS 150709</strain>
    </source>
</reference>
<reference evidence="4 5" key="2">
    <citation type="journal article" date="2016" name="Front. Microbiol.">
        <title>Genome and transcriptome sequences reveal the specific parasitism of the nematophagous Purpureocillium lilacinum 36-1.</title>
        <authorList>
            <person name="Xie J."/>
            <person name="Li S."/>
            <person name="Mo C."/>
            <person name="Xiao X."/>
            <person name="Peng D."/>
            <person name="Wang G."/>
            <person name="Xiao Y."/>
        </authorList>
    </citation>
    <scope>NUCLEOTIDE SEQUENCE [LARGE SCALE GENOMIC DNA]</scope>
    <source>
        <strain evidence="4 5">36-1</strain>
    </source>
</reference>
<reference evidence="4" key="1">
    <citation type="submission" date="2015-05" db="EMBL/GenBank/DDBJ databases">
        <authorList>
            <person name="Wang D.B."/>
            <person name="Wang M."/>
        </authorList>
    </citation>
    <scope>NUCLEOTIDE SEQUENCE</scope>
    <source>
        <strain evidence="4">36-1</strain>
    </source>
</reference>
<dbReference type="Proteomes" id="UP000245956">
    <property type="component" value="Unassembled WGS sequence"/>
</dbReference>
<feature type="signal peptide" evidence="2">
    <location>
        <begin position="1"/>
        <end position="20"/>
    </location>
</feature>
<protein>
    <submittedName>
        <fullName evidence="4">Uncharacterized protein</fullName>
    </submittedName>
</protein>
<dbReference type="EMBL" id="JAWRVI010000017">
    <property type="protein sequence ID" value="KAK4090061.1"/>
    <property type="molecule type" value="Genomic_DNA"/>
</dbReference>
<dbReference type="Proteomes" id="UP001287286">
    <property type="component" value="Unassembled WGS sequence"/>
</dbReference>
<dbReference type="EMBL" id="LCWV01000010">
    <property type="protein sequence ID" value="PWI69971.1"/>
    <property type="molecule type" value="Genomic_DNA"/>
</dbReference>
<name>A0A2U3E626_PURLI</name>
<comment type="caution">
    <text evidence="4">The sequence shown here is derived from an EMBL/GenBank/DDBJ whole genome shotgun (WGS) entry which is preliminary data.</text>
</comment>
<keyword evidence="2" id="KW-0732">Signal</keyword>
<dbReference type="AlphaFoldDB" id="A0A2U3E626"/>
<evidence type="ECO:0000313" key="3">
    <source>
        <dbReference type="EMBL" id="KAK4090061.1"/>
    </source>
</evidence>
<sequence length="226" mass="24221">MGLRWLVGTNLLTVILQVRSLESLKATNVSKHIASQEGVGPSTCRAKSPGADQVSARLPGMALLPLTRSSKFELLQAPCADQRGRVYRVQRAGQDAPTRDRWPEDADTGPAPERPPRGCVNGNPSRRPARLRQSPAPSQHWESLPGPSWLDRVLLEHGATWPTTALGDPASGSHVDTVLGCVAADGWTDEGGGGRFDDEEHCCNGISSSRMTGVSSDCDRAQLCVH</sequence>
<evidence type="ECO:0000313" key="4">
    <source>
        <dbReference type="EMBL" id="PWI69971.1"/>
    </source>
</evidence>
<keyword evidence="6" id="KW-1185">Reference proteome</keyword>
<evidence type="ECO:0000313" key="5">
    <source>
        <dbReference type="Proteomes" id="UP000245956"/>
    </source>
</evidence>
<evidence type="ECO:0000256" key="1">
    <source>
        <dbReference type="SAM" id="MobiDB-lite"/>
    </source>
</evidence>